<dbReference type="Proteomes" id="UP000245783">
    <property type="component" value="Unassembled WGS sequence"/>
</dbReference>
<feature type="region of interest" description="Disordered" evidence="1">
    <location>
        <begin position="270"/>
        <end position="323"/>
    </location>
</feature>
<gene>
    <name evidence="2" type="ORF">IE81DRAFT_367964</name>
</gene>
<dbReference type="EMBL" id="KZ819405">
    <property type="protein sequence ID" value="PWN40867.1"/>
    <property type="molecule type" value="Genomic_DNA"/>
</dbReference>
<reference evidence="2 3" key="1">
    <citation type="journal article" date="2018" name="Mol. Biol. Evol.">
        <title>Broad Genomic Sampling Reveals a Smut Pathogenic Ancestry of the Fungal Clade Ustilaginomycotina.</title>
        <authorList>
            <person name="Kijpornyongpan T."/>
            <person name="Mondo S.J."/>
            <person name="Barry K."/>
            <person name="Sandor L."/>
            <person name="Lee J."/>
            <person name="Lipzen A."/>
            <person name="Pangilinan J."/>
            <person name="LaButti K."/>
            <person name="Hainaut M."/>
            <person name="Henrissat B."/>
            <person name="Grigoriev I.V."/>
            <person name="Spatafora J.W."/>
            <person name="Aime M.C."/>
        </authorList>
    </citation>
    <scope>NUCLEOTIDE SEQUENCE [LARGE SCALE GENOMIC DNA]</scope>
    <source>
        <strain evidence="2 3">MCA 4658</strain>
    </source>
</reference>
<organism evidence="2 3">
    <name type="scientific">Ceraceosorus guamensis</name>
    <dbReference type="NCBI Taxonomy" id="1522189"/>
    <lineage>
        <taxon>Eukaryota</taxon>
        <taxon>Fungi</taxon>
        <taxon>Dikarya</taxon>
        <taxon>Basidiomycota</taxon>
        <taxon>Ustilaginomycotina</taxon>
        <taxon>Exobasidiomycetes</taxon>
        <taxon>Ceraceosorales</taxon>
        <taxon>Ceraceosoraceae</taxon>
        <taxon>Ceraceosorus</taxon>
    </lineage>
</organism>
<protein>
    <submittedName>
        <fullName evidence="2">Uncharacterized protein</fullName>
    </submittedName>
</protein>
<dbReference type="AlphaFoldDB" id="A0A316VTF7"/>
<feature type="compositionally biased region" description="Polar residues" evidence="1">
    <location>
        <begin position="50"/>
        <end position="67"/>
    </location>
</feature>
<dbReference type="InParanoid" id="A0A316VTF7"/>
<accession>A0A316VTF7</accession>
<keyword evidence="3" id="KW-1185">Reference proteome</keyword>
<dbReference type="GeneID" id="37038989"/>
<name>A0A316VTF7_9BASI</name>
<evidence type="ECO:0000313" key="2">
    <source>
        <dbReference type="EMBL" id="PWN40867.1"/>
    </source>
</evidence>
<evidence type="ECO:0000256" key="1">
    <source>
        <dbReference type="SAM" id="MobiDB-lite"/>
    </source>
</evidence>
<dbReference type="RefSeq" id="XP_025368027.1">
    <property type="nucleotide sequence ID" value="XM_025517119.1"/>
</dbReference>
<proteinExistence type="predicted"/>
<feature type="region of interest" description="Disordered" evidence="1">
    <location>
        <begin position="21"/>
        <end position="73"/>
    </location>
</feature>
<feature type="compositionally biased region" description="Low complexity" evidence="1">
    <location>
        <begin position="33"/>
        <end position="44"/>
    </location>
</feature>
<sequence length="388" mass="42119">MPQDGTMLYCFLQGLQWRSKKSARRTTSESFCSTPSLSSTGTPSDAPSCAASTTQSFVQSNESSPARKQTLRGDSGCATLEQLDDEKCQTDSTLKSCAGQRRLRSARSGSIRESWHRLSAVSNLSNACTNPDLTRNISVPFNHSCNSLFLHHLEEDTNTAQEASRTFEQLFAAPRLAPLPPPTGSSKAKTFQKSDDAAQARMKAMRSCPSMPTLRRGKQRMPASFDKWIGTLEWELQHSYASLHQAATGSALGTNLGSYSALFPRQLSEAASLPTDHQSTRCGRRESQQSLASMRMDRHEQPSDSICRQGARRPRGMSSSSIQSLPVQVHRATVAAASCAVSSSCSSVGTKSPFGLASFYDATEGHACEMEPQEWIGECGNDPESMAP</sequence>
<evidence type="ECO:0000313" key="3">
    <source>
        <dbReference type="Proteomes" id="UP000245783"/>
    </source>
</evidence>